<keyword evidence="6 11" id="KW-1133">Transmembrane helix</keyword>
<evidence type="ECO:0000256" key="5">
    <source>
        <dbReference type="ARBA" id="ARBA00022946"/>
    </source>
</evidence>
<evidence type="ECO:0000259" key="12">
    <source>
        <dbReference type="Pfam" id="PF02096"/>
    </source>
</evidence>
<feature type="transmembrane region" description="Helical" evidence="11">
    <location>
        <begin position="323"/>
        <end position="345"/>
    </location>
</feature>
<feature type="region of interest" description="Disordered" evidence="10">
    <location>
        <begin position="398"/>
        <end position="419"/>
    </location>
</feature>
<evidence type="ECO:0000256" key="3">
    <source>
        <dbReference type="ARBA" id="ARBA00022692"/>
    </source>
</evidence>
<evidence type="ECO:0000256" key="7">
    <source>
        <dbReference type="ARBA" id="ARBA00023128"/>
    </source>
</evidence>
<comment type="similarity">
    <text evidence="2 9">Belongs to the OXA1/ALB3/YidC family.</text>
</comment>
<dbReference type="AlphaFoldDB" id="A0A9W9DQ14"/>
<feature type="region of interest" description="Disordered" evidence="10">
    <location>
        <begin position="32"/>
        <end position="62"/>
    </location>
</feature>
<keyword evidence="14" id="KW-1185">Reference proteome</keyword>
<evidence type="ECO:0000256" key="9">
    <source>
        <dbReference type="RuleBase" id="RU003945"/>
    </source>
</evidence>
<dbReference type="InterPro" id="IPR028055">
    <property type="entry name" value="YidC/Oxa/ALB_C"/>
</dbReference>
<comment type="caution">
    <text evidence="13">The sequence shown here is derived from an EMBL/GenBank/DDBJ whole genome shotgun (WGS) entry which is preliminary data.</text>
</comment>
<dbReference type="PANTHER" id="PTHR12428">
    <property type="entry name" value="OXA1"/>
    <property type="match status" value="1"/>
</dbReference>
<comment type="subcellular location">
    <subcellularLocation>
        <location evidence="9">Membrane</location>
        <topology evidence="9">Multi-pass membrane protein</topology>
    </subcellularLocation>
    <subcellularLocation>
        <location evidence="1">Mitochondrion inner membrane</location>
        <topology evidence="1">Multi-pass membrane protein</topology>
    </subcellularLocation>
</comment>
<evidence type="ECO:0000256" key="10">
    <source>
        <dbReference type="SAM" id="MobiDB-lite"/>
    </source>
</evidence>
<dbReference type="EMBL" id="JAOTPV010000006">
    <property type="protein sequence ID" value="KAJ4480901.1"/>
    <property type="molecule type" value="Genomic_DNA"/>
</dbReference>
<protein>
    <submittedName>
        <fullName evidence="13">60Kd inner membrane protein-domain-containing protein</fullName>
    </submittedName>
</protein>
<keyword evidence="3 9" id="KW-0812">Transmembrane</keyword>
<dbReference type="CDD" id="cd20069">
    <property type="entry name" value="5TM_Oxa1-like"/>
    <property type="match status" value="1"/>
</dbReference>
<evidence type="ECO:0000313" key="14">
    <source>
        <dbReference type="Proteomes" id="UP001150266"/>
    </source>
</evidence>
<keyword evidence="7" id="KW-0496">Mitochondrion</keyword>
<evidence type="ECO:0000256" key="2">
    <source>
        <dbReference type="ARBA" id="ARBA00009877"/>
    </source>
</evidence>
<evidence type="ECO:0000256" key="1">
    <source>
        <dbReference type="ARBA" id="ARBA00004448"/>
    </source>
</evidence>
<evidence type="ECO:0000256" key="6">
    <source>
        <dbReference type="ARBA" id="ARBA00022989"/>
    </source>
</evidence>
<evidence type="ECO:0000313" key="13">
    <source>
        <dbReference type="EMBL" id="KAJ4480901.1"/>
    </source>
</evidence>
<dbReference type="GO" id="GO:0005743">
    <property type="term" value="C:mitochondrial inner membrane"/>
    <property type="evidence" value="ECO:0007669"/>
    <property type="project" value="UniProtKB-SubCell"/>
</dbReference>
<keyword evidence="8 11" id="KW-0472">Membrane</keyword>
<dbReference type="PANTHER" id="PTHR12428:SF66">
    <property type="entry name" value="MITOCHONDRIAL INNER MEMBRANE PROTEIN OXA1L"/>
    <property type="match status" value="1"/>
</dbReference>
<evidence type="ECO:0000256" key="11">
    <source>
        <dbReference type="SAM" id="Phobius"/>
    </source>
</evidence>
<gene>
    <name evidence="13" type="ORF">J3R30DRAFT_2377974</name>
</gene>
<evidence type="ECO:0000256" key="4">
    <source>
        <dbReference type="ARBA" id="ARBA00022792"/>
    </source>
</evidence>
<keyword evidence="4" id="KW-0999">Mitochondrion inner membrane</keyword>
<feature type="domain" description="Membrane insertase YidC/Oxa/ALB C-terminal" evidence="12">
    <location>
        <begin position="157"/>
        <end position="353"/>
    </location>
</feature>
<dbReference type="InterPro" id="IPR001708">
    <property type="entry name" value="YidC/ALB3/OXA1/COX18"/>
</dbReference>
<reference evidence="13" key="1">
    <citation type="submission" date="2022-08" db="EMBL/GenBank/DDBJ databases">
        <title>A Global Phylogenomic Analysis of the Shiitake Genus Lentinula.</title>
        <authorList>
            <consortium name="DOE Joint Genome Institute"/>
            <person name="Sierra-Patev S."/>
            <person name="Min B."/>
            <person name="Naranjo-Ortiz M."/>
            <person name="Looney B."/>
            <person name="Konkel Z."/>
            <person name="Slot J.C."/>
            <person name="Sakamoto Y."/>
            <person name="Steenwyk J.L."/>
            <person name="Rokas A."/>
            <person name="Carro J."/>
            <person name="Camarero S."/>
            <person name="Ferreira P."/>
            <person name="Molpeceres G."/>
            <person name="Ruiz-Duenas F.J."/>
            <person name="Serrano A."/>
            <person name="Henrissat B."/>
            <person name="Drula E."/>
            <person name="Hughes K.W."/>
            <person name="Mata J.L."/>
            <person name="Ishikawa N.K."/>
            <person name="Vargas-Isla R."/>
            <person name="Ushijima S."/>
            <person name="Smith C.A."/>
            <person name="Ahrendt S."/>
            <person name="Andreopoulos W."/>
            <person name="He G."/>
            <person name="Labutti K."/>
            <person name="Lipzen A."/>
            <person name="Ng V."/>
            <person name="Riley R."/>
            <person name="Sandor L."/>
            <person name="Barry K."/>
            <person name="Martinez A.T."/>
            <person name="Xiao Y."/>
            <person name="Gibbons J.G."/>
            <person name="Terashima K."/>
            <person name="Grigoriev I.V."/>
            <person name="Hibbett D.S."/>
        </authorList>
    </citation>
    <scope>NUCLEOTIDE SEQUENCE</scope>
    <source>
        <strain evidence="13">JLM2183</strain>
    </source>
</reference>
<keyword evidence="5" id="KW-0809">Transit peptide</keyword>
<feature type="compositionally biased region" description="Polar residues" evidence="10">
    <location>
        <begin position="45"/>
        <end position="62"/>
    </location>
</feature>
<feature type="compositionally biased region" description="Basic and acidic residues" evidence="10">
    <location>
        <begin position="398"/>
        <end position="409"/>
    </location>
</feature>
<proteinExistence type="inferred from homology"/>
<name>A0A9W9DQ14_9AGAR</name>
<sequence>MQLRNLPCANASLSTSRAFSIWPFSKSSSPHSPASEASPLIQSFPEPTTGTQSVGSATSAVPESSYTSTLEEATSIEPVSSQLSSSLPEGVELAPAVNLLTPDVVDATINVANVASSLVPPALQLGDLASLGLISYTPAGLVRWSFELINVGTGLSWFWTIILGTLFWRLALLPVVVKTLQFSSRMHLIQPQTQAIMQQTMQARQKGDMLAMQKLQKDQVELYKTVGLSPLQGLVGPVFQLPVALGMFIGLKKMCELPVPQLTVSGVDWLPDLTAVDPTGIMAPAFAVTLFWQMTVSARDMNVQAQPGMAHVMNLMRFPGAPLFSLFMTTLPSGLVLSVIVAAIATGLQSLLFRIPAVRTYFGILPMPQVQGRQGLPSFKETFAYAKDWWKKRWTEAKEDANRRAEQQKLKGGPPRRRL</sequence>
<organism evidence="13 14">
    <name type="scientific">Lentinula aciculospora</name>
    <dbReference type="NCBI Taxonomy" id="153920"/>
    <lineage>
        <taxon>Eukaryota</taxon>
        <taxon>Fungi</taxon>
        <taxon>Dikarya</taxon>
        <taxon>Basidiomycota</taxon>
        <taxon>Agaricomycotina</taxon>
        <taxon>Agaricomycetes</taxon>
        <taxon>Agaricomycetidae</taxon>
        <taxon>Agaricales</taxon>
        <taxon>Marasmiineae</taxon>
        <taxon>Omphalotaceae</taxon>
        <taxon>Lentinula</taxon>
    </lineage>
</organism>
<dbReference type="Proteomes" id="UP001150266">
    <property type="component" value="Unassembled WGS sequence"/>
</dbReference>
<dbReference type="GO" id="GO:0032979">
    <property type="term" value="P:protein insertion into mitochondrial inner membrane from matrix"/>
    <property type="evidence" value="ECO:0007669"/>
    <property type="project" value="TreeGrafter"/>
</dbReference>
<accession>A0A9W9DQ14</accession>
<dbReference type="OrthoDB" id="2148490at2759"/>
<dbReference type="GO" id="GO:0032977">
    <property type="term" value="F:membrane insertase activity"/>
    <property type="evidence" value="ECO:0007669"/>
    <property type="project" value="InterPro"/>
</dbReference>
<dbReference type="Pfam" id="PF02096">
    <property type="entry name" value="60KD_IMP"/>
    <property type="match status" value="1"/>
</dbReference>
<feature type="transmembrane region" description="Helical" evidence="11">
    <location>
        <begin position="157"/>
        <end position="177"/>
    </location>
</feature>
<evidence type="ECO:0000256" key="8">
    <source>
        <dbReference type="ARBA" id="ARBA00023136"/>
    </source>
</evidence>